<accession>A0ABD2NVC8</accession>
<sequence length="265" mass="29735">MFKLATEKVKLDDVKYKFLTCNQEEGQLLSQYILELKSVAATCEHATTDKFVRNKLIMGLLDNQIQLLQMVDFTLKKAKEMCPINEESRKQTVKIGGRKEAEVSLDSIGQTKQSCFKKKSSTKNFLNNNNSKSNKCLYTLQEEQQNSSDDSEEFLLNSISLEIMDAELTNNVLPAKMFEDLSEIDAGRKHEMQTANVNLIAYGGTKTGVVGSTQLNCIIRNKEVTITFSIVNTGDKPEPGSGCFYILYFFTTIPIAFSDTPLLFG</sequence>
<comment type="caution">
    <text evidence="1">The sequence shown here is derived from an EMBL/GenBank/DDBJ whole genome shotgun (WGS) entry which is preliminary data.</text>
</comment>
<evidence type="ECO:0000313" key="1">
    <source>
        <dbReference type="EMBL" id="KAL3282667.1"/>
    </source>
</evidence>
<protein>
    <recommendedName>
        <fullName evidence="3">Retrotransposon gag domain-containing protein</fullName>
    </recommendedName>
</protein>
<dbReference type="AlphaFoldDB" id="A0ABD2NVC8"/>
<evidence type="ECO:0000313" key="2">
    <source>
        <dbReference type="Proteomes" id="UP001516400"/>
    </source>
</evidence>
<dbReference type="Proteomes" id="UP001516400">
    <property type="component" value="Unassembled WGS sequence"/>
</dbReference>
<keyword evidence="2" id="KW-1185">Reference proteome</keyword>
<evidence type="ECO:0008006" key="3">
    <source>
        <dbReference type="Google" id="ProtNLM"/>
    </source>
</evidence>
<name>A0ABD2NVC8_9CUCU</name>
<gene>
    <name evidence="1" type="ORF">HHI36_005842</name>
</gene>
<organism evidence="1 2">
    <name type="scientific">Cryptolaemus montrouzieri</name>
    <dbReference type="NCBI Taxonomy" id="559131"/>
    <lineage>
        <taxon>Eukaryota</taxon>
        <taxon>Metazoa</taxon>
        <taxon>Ecdysozoa</taxon>
        <taxon>Arthropoda</taxon>
        <taxon>Hexapoda</taxon>
        <taxon>Insecta</taxon>
        <taxon>Pterygota</taxon>
        <taxon>Neoptera</taxon>
        <taxon>Endopterygota</taxon>
        <taxon>Coleoptera</taxon>
        <taxon>Polyphaga</taxon>
        <taxon>Cucujiformia</taxon>
        <taxon>Coccinelloidea</taxon>
        <taxon>Coccinellidae</taxon>
        <taxon>Scymninae</taxon>
        <taxon>Scymnini</taxon>
        <taxon>Cryptolaemus</taxon>
    </lineage>
</organism>
<reference evidence="1 2" key="1">
    <citation type="journal article" date="2021" name="BMC Biol.">
        <title>Horizontally acquired antibacterial genes associated with adaptive radiation of ladybird beetles.</title>
        <authorList>
            <person name="Li H.S."/>
            <person name="Tang X.F."/>
            <person name="Huang Y.H."/>
            <person name="Xu Z.Y."/>
            <person name="Chen M.L."/>
            <person name="Du X.Y."/>
            <person name="Qiu B.Y."/>
            <person name="Chen P.T."/>
            <person name="Zhang W."/>
            <person name="Slipinski A."/>
            <person name="Escalona H.E."/>
            <person name="Waterhouse R.M."/>
            <person name="Zwick A."/>
            <person name="Pang H."/>
        </authorList>
    </citation>
    <scope>NUCLEOTIDE SEQUENCE [LARGE SCALE GENOMIC DNA]</scope>
    <source>
        <strain evidence="1">SYSU2018</strain>
    </source>
</reference>
<dbReference type="EMBL" id="JABFTP020000144">
    <property type="protein sequence ID" value="KAL3282667.1"/>
    <property type="molecule type" value="Genomic_DNA"/>
</dbReference>
<proteinExistence type="predicted"/>